<feature type="compositionally biased region" description="Acidic residues" evidence="10">
    <location>
        <begin position="195"/>
        <end position="207"/>
    </location>
</feature>
<dbReference type="Proteomes" id="UP001465976">
    <property type="component" value="Unassembled WGS sequence"/>
</dbReference>
<dbReference type="InterPro" id="IPR036420">
    <property type="entry name" value="BRCT_dom_sf"/>
</dbReference>
<protein>
    <recommendedName>
        <fullName evidence="3 8">Replication factor C subunit 1</fullName>
    </recommendedName>
</protein>
<dbReference type="InterPro" id="IPR003593">
    <property type="entry name" value="AAA+_ATPase"/>
</dbReference>
<feature type="compositionally biased region" description="Basic residues" evidence="10">
    <location>
        <begin position="960"/>
        <end position="974"/>
    </location>
</feature>
<dbReference type="InterPro" id="IPR027417">
    <property type="entry name" value="P-loop_NTPase"/>
</dbReference>
<keyword evidence="5 8" id="KW-0547">Nucleotide-binding</keyword>
<dbReference type="Pfam" id="PF08519">
    <property type="entry name" value="RFC1"/>
    <property type="match status" value="1"/>
</dbReference>
<feature type="region of interest" description="Disordered" evidence="10">
    <location>
        <begin position="916"/>
        <end position="974"/>
    </location>
</feature>
<keyword evidence="4 8" id="KW-0235">DNA replication</keyword>
<dbReference type="CDD" id="cd18140">
    <property type="entry name" value="HLD_clamp_RFC"/>
    <property type="match status" value="1"/>
</dbReference>
<evidence type="ECO:0000256" key="10">
    <source>
        <dbReference type="SAM" id="MobiDB-lite"/>
    </source>
</evidence>
<sequence length="974" mass="105790">MAPSDKTQKSGGKDIRSFFGTSANSSQSQPSSSLEKASKSGPKTVAAKKTTSTKPTATKIKSSPSKPKNDDVIVIDSDEEPAPKPKASASATAKRKSTAVISSDEDEPTPKKKAPPAASGSKSKSRPSVTKKQKDEEDEGQPKAKPANGVKRKKAALMSSDSEDEKSSPPKKKAATASSSKPKAKPAAKAKKDEDVDFEDDEDDDADLLPSKSKTKVPPPKKAAPKKAEKNDTKDQIEEAPKKFNWAAAKAAKLAGPVAHGTKEVPDGAPDCLAGLSLVFTGELTAFSREEAIDIAKRFGGRVVGQPSSKTDYVVLGEGAGPSKLNAIKKHGLQTLDEDQFLNLIATRKPHGGKIDEKTKKKMEKEQEEIKKAAKEMEKREKEAAKEAAKAKAAQNAGTSTTKIVDPSMQLWTTRYAPQSLKEVCGNKDKVEKLQTWLQEWPNSYKAGFKKPGKNGMNMFRAVLITGSPGIGKTTSAHLCAKLAGYTPIELNASDTRSKKLVENGMNVNNSSLDGFIQGAKATNSLGVTITDRSCLIMDEVDGMSAGDRGGVGALNALIKKSKIPIICIANDKNAQKLKPLQSTTYGLSFSKPQAAAIRSRILSIAFKEKLKISANVIDQLVQGSQSDIRQILNMLSTWKLSSDSMDFDEGKALTKMNEKYTIMSPFDITTKVLGPYLFASTCRETLGEKMEYYFQDHSFVPLFIQENYLRSEPARCKNESGPDKILKQLQLMDKAASSISDADLVDGLIHGPEQHWSLMPLHAACSTVRPASFMYGYGVHFGGPNGLSFPQWLGQNSKRNKLSRQLGDVQAKMRLKVSGDKSEIRQAYIPALYPHIVQPLVDEGQSAIPEIIEHMDTYYLSREDWDTLVELGVGDKKDDLVLKKIPGPVKAAFTKKYNSTEHPIAFHKAQDIKAPKKLAAEPAPDLEEAFDVDEVPEASEDEKDLDEMDIGKDKLIQASKKKPTAKGKGKQRS</sequence>
<evidence type="ECO:0000256" key="1">
    <source>
        <dbReference type="ARBA" id="ARBA00004123"/>
    </source>
</evidence>
<dbReference type="SMART" id="SM00382">
    <property type="entry name" value="AAA"/>
    <property type="match status" value="1"/>
</dbReference>
<dbReference type="SUPFAM" id="SSF48019">
    <property type="entry name" value="post-AAA+ oligomerization domain-like"/>
    <property type="match status" value="1"/>
</dbReference>
<evidence type="ECO:0000256" key="8">
    <source>
        <dbReference type="PIRNR" id="PIRNR036578"/>
    </source>
</evidence>
<dbReference type="SUPFAM" id="SSF52540">
    <property type="entry name" value="P-loop containing nucleoside triphosphate hydrolases"/>
    <property type="match status" value="1"/>
</dbReference>
<dbReference type="CDD" id="cd00009">
    <property type="entry name" value="AAA"/>
    <property type="match status" value="1"/>
</dbReference>
<evidence type="ECO:0000313" key="12">
    <source>
        <dbReference type="EMBL" id="KAL0569003.1"/>
    </source>
</evidence>
<comment type="similarity">
    <text evidence="2 8">Belongs to the activator 1 large subunit family.</text>
</comment>
<dbReference type="InterPro" id="IPR003959">
    <property type="entry name" value="ATPase_AAA_core"/>
</dbReference>
<dbReference type="PIRSF" id="PIRSF036578">
    <property type="entry name" value="RFC1"/>
    <property type="match status" value="1"/>
</dbReference>
<dbReference type="EMBL" id="JBAHYK010001212">
    <property type="protein sequence ID" value="KAL0569003.1"/>
    <property type="molecule type" value="Genomic_DNA"/>
</dbReference>
<evidence type="ECO:0000256" key="4">
    <source>
        <dbReference type="ARBA" id="ARBA00022705"/>
    </source>
</evidence>
<dbReference type="InterPro" id="IPR047854">
    <property type="entry name" value="RFC_lid"/>
</dbReference>
<keyword evidence="9" id="KW-0175">Coiled coil</keyword>
<feature type="domain" description="BRCT" evidence="11">
    <location>
        <begin position="268"/>
        <end position="349"/>
    </location>
</feature>
<feature type="compositionally biased region" description="Basic and acidic residues" evidence="10">
    <location>
        <begin position="226"/>
        <end position="242"/>
    </location>
</feature>
<evidence type="ECO:0000256" key="3">
    <source>
        <dbReference type="ARBA" id="ARBA00020401"/>
    </source>
</evidence>
<dbReference type="InterPro" id="IPR012178">
    <property type="entry name" value="RFC1"/>
</dbReference>
<feature type="coiled-coil region" evidence="9">
    <location>
        <begin position="356"/>
        <end position="397"/>
    </location>
</feature>
<accession>A0ABR3F1I8</accession>
<evidence type="ECO:0000259" key="11">
    <source>
        <dbReference type="PROSITE" id="PS50172"/>
    </source>
</evidence>
<feature type="compositionally biased region" description="Basic and acidic residues" evidence="10">
    <location>
        <begin position="1"/>
        <end position="16"/>
    </location>
</feature>
<keyword evidence="7 8" id="KW-0539">Nucleus</keyword>
<feature type="compositionally biased region" description="Low complexity" evidence="10">
    <location>
        <begin position="22"/>
        <end position="66"/>
    </location>
</feature>
<dbReference type="InterPro" id="IPR001357">
    <property type="entry name" value="BRCT_dom"/>
</dbReference>
<dbReference type="PANTHER" id="PTHR23389:SF6">
    <property type="entry name" value="REPLICATION FACTOR C SUBUNIT 1"/>
    <property type="match status" value="1"/>
</dbReference>
<dbReference type="Pfam" id="PF00004">
    <property type="entry name" value="AAA"/>
    <property type="match status" value="1"/>
</dbReference>
<dbReference type="SMART" id="SM00292">
    <property type="entry name" value="BRCT"/>
    <property type="match status" value="1"/>
</dbReference>
<gene>
    <name evidence="12" type="primary">rfc1_1</name>
    <name evidence="12" type="ORF">V5O48_012972</name>
</gene>
<dbReference type="Gene3D" id="3.40.50.300">
    <property type="entry name" value="P-loop containing nucleotide triphosphate hydrolases"/>
    <property type="match status" value="1"/>
</dbReference>
<comment type="caution">
    <text evidence="12">The sequence shown here is derived from an EMBL/GenBank/DDBJ whole genome shotgun (WGS) entry which is preliminary data.</text>
</comment>
<feature type="compositionally biased region" description="Acidic residues" evidence="10">
    <location>
        <begin position="925"/>
        <end position="949"/>
    </location>
</feature>
<comment type="subcellular location">
    <subcellularLocation>
        <location evidence="1 8">Nucleus</location>
    </subcellularLocation>
</comment>
<dbReference type="Pfam" id="PF00533">
    <property type="entry name" value="BRCT"/>
    <property type="match status" value="1"/>
</dbReference>
<evidence type="ECO:0000256" key="9">
    <source>
        <dbReference type="SAM" id="Coils"/>
    </source>
</evidence>
<evidence type="ECO:0000256" key="6">
    <source>
        <dbReference type="ARBA" id="ARBA00022840"/>
    </source>
</evidence>
<evidence type="ECO:0000256" key="2">
    <source>
        <dbReference type="ARBA" id="ARBA00006116"/>
    </source>
</evidence>
<dbReference type="SUPFAM" id="SSF52113">
    <property type="entry name" value="BRCT domain"/>
    <property type="match status" value="1"/>
</dbReference>
<evidence type="ECO:0000313" key="13">
    <source>
        <dbReference type="Proteomes" id="UP001465976"/>
    </source>
</evidence>
<evidence type="ECO:0000256" key="7">
    <source>
        <dbReference type="ARBA" id="ARBA00023242"/>
    </source>
</evidence>
<dbReference type="InterPro" id="IPR008921">
    <property type="entry name" value="DNA_pol3_clamp-load_cplx_C"/>
</dbReference>
<dbReference type="Pfam" id="PF25361">
    <property type="entry name" value="AAA_lid_RFC1"/>
    <property type="match status" value="1"/>
</dbReference>
<dbReference type="PROSITE" id="PS50172">
    <property type="entry name" value="BRCT"/>
    <property type="match status" value="1"/>
</dbReference>
<evidence type="ECO:0000256" key="5">
    <source>
        <dbReference type="ARBA" id="ARBA00022741"/>
    </source>
</evidence>
<feature type="region of interest" description="Disordered" evidence="10">
    <location>
        <begin position="1"/>
        <end position="243"/>
    </location>
</feature>
<dbReference type="Gene3D" id="1.10.8.60">
    <property type="match status" value="1"/>
</dbReference>
<organism evidence="12 13">
    <name type="scientific">Marasmius crinis-equi</name>
    <dbReference type="NCBI Taxonomy" id="585013"/>
    <lineage>
        <taxon>Eukaryota</taxon>
        <taxon>Fungi</taxon>
        <taxon>Dikarya</taxon>
        <taxon>Basidiomycota</taxon>
        <taxon>Agaricomycotina</taxon>
        <taxon>Agaricomycetes</taxon>
        <taxon>Agaricomycetidae</taxon>
        <taxon>Agaricales</taxon>
        <taxon>Marasmiineae</taxon>
        <taxon>Marasmiaceae</taxon>
        <taxon>Marasmius</taxon>
    </lineage>
</organism>
<reference evidence="12 13" key="1">
    <citation type="submission" date="2024-02" db="EMBL/GenBank/DDBJ databases">
        <title>A draft genome for the cacao thread blight pathogen Marasmius crinis-equi.</title>
        <authorList>
            <person name="Cohen S.P."/>
            <person name="Baruah I.K."/>
            <person name="Amoako-Attah I."/>
            <person name="Bukari Y."/>
            <person name="Meinhardt L.W."/>
            <person name="Bailey B.A."/>
        </authorList>
    </citation>
    <scope>NUCLEOTIDE SEQUENCE [LARGE SCALE GENOMIC DNA]</scope>
    <source>
        <strain evidence="12 13">GH-76</strain>
    </source>
</reference>
<dbReference type="Gene3D" id="1.20.272.10">
    <property type="match status" value="1"/>
</dbReference>
<proteinExistence type="inferred from homology"/>
<dbReference type="Gene3D" id="3.40.50.10190">
    <property type="entry name" value="BRCT domain"/>
    <property type="match status" value="1"/>
</dbReference>
<name>A0ABR3F1I8_9AGAR</name>
<keyword evidence="6 8" id="KW-0067">ATP-binding</keyword>
<dbReference type="PANTHER" id="PTHR23389">
    <property type="entry name" value="CHROMOSOME TRANSMISSION FIDELITY FACTOR 18"/>
    <property type="match status" value="1"/>
</dbReference>
<dbReference type="InterPro" id="IPR013725">
    <property type="entry name" value="DNA_replication_fac_RFC1_C"/>
</dbReference>
<keyword evidence="13" id="KW-1185">Reference proteome</keyword>